<sequence>MLTATGLRKTFNAGTTNARIALDGVSLSLDEGDFAVIIGGNGAGKSTFLNSVAGEVTVDEGTLAIAGRDVTALPTHRRAGLVSRVFQDPLAGSAGPMTIEENMALASRRGLPSRLRFALGGKRRETYRQMLRVFGLGLENRLTHKVELLSGGQRQSLALAMAILTTPKLLLLDEHCAALDPKTAETVMQATLAAVENQRLTALMVTHNMQHAIDYGNRLVMMMDGRVVFEARGDDKKNLTIEQLVERFHLVDDKMLLA</sequence>
<keyword evidence="4" id="KW-1003">Cell membrane</keyword>
<feature type="domain" description="ABC transporter" evidence="8">
    <location>
        <begin position="2"/>
        <end position="249"/>
    </location>
</feature>
<dbReference type="Gene3D" id="3.40.50.300">
    <property type="entry name" value="P-loop containing nucleotide triphosphate hydrolases"/>
    <property type="match status" value="1"/>
</dbReference>
<dbReference type="GO" id="GO:0005886">
    <property type="term" value="C:plasma membrane"/>
    <property type="evidence" value="ECO:0007669"/>
    <property type="project" value="UniProtKB-SubCell"/>
</dbReference>
<dbReference type="PANTHER" id="PTHR42788:SF7">
    <property type="entry name" value="NITRATE ABC TRANSPORTER ATP-BINDING PROTEIN"/>
    <property type="match status" value="1"/>
</dbReference>
<evidence type="ECO:0000256" key="4">
    <source>
        <dbReference type="ARBA" id="ARBA00022475"/>
    </source>
</evidence>
<evidence type="ECO:0000256" key="6">
    <source>
        <dbReference type="ARBA" id="ARBA00022840"/>
    </source>
</evidence>
<dbReference type="InterPro" id="IPR003593">
    <property type="entry name" value="AAA+_ATPase"/>
</dbReference>
<keyword evidence="7" id="KW-0472">Membrane</keyword>
<gene>
    <name evidence="9" type="ORF">GN330_04770</name>
</gene>
<keyword evidence="3" id="KW-0813">Transport</keyword>
<dbReference type="AlphaFoldDB" id="A0A844QF00"/>
<dbReference type="PANTHER" id="PTHR42788">
    <property type="entry name" value="TAURINE IMPORT ATP-BINDING PROTEIN-RELATED"/>
    <property type="match status" value="1"/>
</dbReference>
<evidence type="ECO:0000259" key="8">
    <source>
        <dbReference type="PROSITE" id="PS50893"/>
    </source>
</evidence>
<evidence type="ECO:0000313" key="9">
    <source>
        <dbReference type="EMBL" id="MVA96561.1"/>
    </source>
</evidence>
<evidence type="ECO:0000256" key="7">
    <source>
        <dbReference type="ARBA" id="ARBA00023136"/>
    </source>
</evidence>
<dbReference type="GO" id="GO:0005524">
    <property type="term" value="F:ATP binding"/>
    <property type="evidence" value="ECO:0007669"/>
    <property type="project" value="UniProtKB-KW"/>
</dbReference>
<keyword evidence="6 9" id="KW-0067">ATP-binding</keyword>
<protein>
    <submittedName>
        <fullName evidence="9">ATP-binding cassette domain-containing protein</fullName>
    </submittedName>
</protein>
<name>A0A844QF00_9HYPH</name>
<dbReference type="SMART" id="SM00382">
    <property type="entry name" value="AAA"/>
    <property type="match status" value="1"/>
</dbReference>
<keyword evidence="10" id="KW-1185">Reference proteome</keyword>
<comment type="subcellular location">
    <subcellularLocation>
        <location evidence="1">Cell membrane</location>
        <topology evidence="1">Peripheral membrane protein</topology>
    </subcellularLocation>
</comment>
<dbReference type="EMBL" id="WPHG01000001">
    <property type="protein sequence ID" value="MVA96561.1"/>
    <property type="molecule type" value="Genomic_DNA"/>
</dbReference>
<proteinExistence type="inferred from homology"/>
<reference evidence="9 10" key="1">
    <citation type="submission" date="2019-12" db="EMBL/GenBank/DDBJ databases">
        <title>Nitratireductor arenosus sp. nov., Isolated from sea sand, Jeju island, South Korea.</title>
        <authorList>
            <person name="Kim W."/>
        </authorList>
    </citation>
    <scope>NUCLEOTIDE SEQUENCE [LARGE SCALE GENOMIC DNA]</scope>
    <source>
        <strain evidence="9 10">CAU 1489</strain>
    </source>
</reference>
<dbReference type="Pfam" id="PF00005">
    <property type="entry name" value="ABC_tran"/>
    <property type="match status" value="1"/>
</dbReference>
<organism evidence="9 10">
    <name type="scientific">Nitratireductor arenosus</name>
    <dbReference type="NCBI Taxonomy" id="2682096"/>
    <lineage>
        <taxon>Bacteria</taxon>
        <taxon>Pseudomonadati</taxon>
        <taxon>Pseudomonadota</taxon>
        <taxon>Alphaproteobacteria</taxon>
        <taxon>Hyphomicrobiales</taxon>
        <taxon>Phyllobacteriaceae</taxon>
        <taxon>Nitratireductor</taxon>
    </lineage>
</organism>
<evidence type="ECO:0000256" key="3">
    <source>
        <dbReference type="ARBA" id="ARBA00022448"/>
    </source>
</evidence>
<evidence type="ECO:0000313" key="10">
    <source>
        <dbReference type="Proteomes" id="UP000463224"/>
    </source>
</evidence>
<dbReference type="PROSITE" id="PS50893">
    <property type="entry name" value="ABC_TRANSPORTER_2"/>
    <property type="match status" value="1"/>
</dbReference>
<dbReference type="RefSeq" id="WP_156711491.1">
    <property type="nucleotide sequence ID" value="NZ_WPHG01000001.1"/>
</dbReference>
<dbReference type="InterPro" id="IPR050166">
    <property type="entry name" value="ABC_transporter_ATP-bind"/>
</dbReference>
<evidence type="ECO:0000256" key="2">
    <source>
        <dbReference type="ARBA" id="ARBA00005417"/>
    </source>
</evidence>
<dbReference type="InterPro" id="IPR027417">
    <property type="entry name" value="P-loop_NTPase"/>
</dbReference>
<comment type="similarity">
    <text evidence="2">Belongs to the ABC transporter superfamily.</text>
</comment>
<accession>A0A844QF00</accession>
<comment type="caution">
    <text evidence="9">The sequence shown here is derived from an EMBL/GenBank/DDBJ whole genome shotgun (WGS) entry which is preliminary data.</text>
</comment>
<dbReference type="SUPFAM" id="SSF52540">
    <property type="entry name" value="P-loop containing nucleoside triphosphate hydrolases"/>
    <property type="match status" value="1"/>
</dbReference>
<dbReference type="Proteomes" id="UP000463224">
    <property type="component" value="Unassembled WGS sequence"/>
</dbReference>
<dbReference type="GO" id="GO:0016887">
    <property type="term" value="F:ATP hydrolysis activity"/>
    <property type="evidence" value="ECO:0007669"/>
    <property type="project" value="InterPro"/>
</dbReference>
<dbReference type="InterPro" id="IPR003439">
    <property type="entry name" value="ABC_transporter-like_ATP-bd"/>
</dbReference>
<evidence type="ECO:0000256" key="5">
    <source>
        <dbReference type="ARBA" id="ARBA00022741"/>
    </source>
</evidence>
<keyword evidence="5" id="KW-0547">Nucleotide-binding</keyword>
<evidence type="ECO:0000256" key="1">
    <source>
        <dbReference type="ARBA" id="ARBA00004202"/>
    </source>
</evidence>